<dbReference type="Pfam" id="PF03781">
    <property type="entry name" value="FGE-sulfatase"/>
    <property type="match status" value="1"/>
</dbReference>
<evidence type="ECO:0000259" key="1">
    <source>
        <dbReference type="Pfam" id="PF03781"/>
    </source>
</evidence>
<accession>A0A845GTJ5</accession>
<dbReference type="Proteomes" id="UP000447355">
    <property type="component" value="Unassembled WGS sequence"/>
</dbReference>
<reference evidence="2" key="1">
    <citation type="submission" date="2019-12" db="EMBL/GenBank/DDBJ databases">
        <title>Novel species isolated from a subtropical stream in China.</title>
        <authorList>
            <person name="Lu H."/>
        </authorList>
    </citation>
    <scope>NUCLEOTIDE SEQUENCE [LARGE SCALE GENOMIC DNA]</scope>
    <source>
        <strain evidence="2">FT81W</strain>
    </source>
</reference>
<dbReference type="InterPro" id="IPR042095">
    <property type="entry name" value="SUMF_sf"/>
</dbReference>
<dbReference type="GO" id="GO:0120147">
    <property type="term" value="F:formylglycine-generating oxidase activity"/>
    <property type="evidence" value="ECO:0007669"/>
    <property type="project" value="TreeGrafter"/>
</dbReference>
<feature type="domain" description="Sulfatase-modifying factor enzyme-like" evidence="1">
    <location>
        <begin position="444"/>
        <end position="685"/>
    </location>
</feature>
<name>A0A845GTJ5_9BURK</name>
<proteinExistence type="predicted"/>
<evidence type="ECO:0000313" key="3">
    <source>
        <dbReference type="Proteomes" id="UP000447355"/>
    </source>
</evidence>
<dbReference type="AlphaFoldDB" id="A0A845GTJ5"/>
<dbReference type="SUPFAM" id="SSF56436">
    <property type="entry name" value="C-type lectin-like"/>
    <property type="match status" value="1"/>
</dbReference>
<dbReference type="PANTHER" id="PTHR23150:SF19">
    <property type="entry name" value="FORMYLGLYCINE-GENERATING ENZYME"/>
    <property type="match status" value="1"/>
</dbReference>
<sequence length="689" mass="77957">MDLGEVDWLARLNNWKRDTAGAQPAWLAAMRDWRTQHLAGMAYDDAQYRRPELQWTQKNFIQTQAMVEDRYLYDPVTRRYTVQRFLDDLKRRYGGIDSVLLWPLYPNMGIDHRNQWDMLRDLPGGIDATRQMVRDFHSQGVRVFFPTLPWDTGSRDPGTAPADATAQLMAEIGADGINGDTMNGLPQSYADAAARSGHPLVLEPELSFKDDAMLATNLHSWAYWDGSLVPLVSKWKWLEPRHMVHVSDRWATDRSNTFQAAFFNGVGVQSWENVWGWWNQMTPRDGEALRRISAIYRAVPALLVSAQWTPHVPTLHYGIYASRFPGAGRSLWTLVNRNEFQVSEGILKLEHRAGQRYLDLWNGRELQPRIEGSQAVIDLVLEPRGYGAVLQYEGAAIPSDLATLLDTMRGLARTPLQAYPGNWTFLPQKAVPIAATARAASAPAGMVSVPAGSFDFRVTGIEIEGENRPGMDVQYPWEDSPRRGHFHHMRLDAFYIDRYPVTNLEFQRFVDNAGYRPADAHNFLRHWQGGAPRAGEANSPVTWVAIEDARAYCHAAGKRLPHEWEWQYAAQGNDGRLYPWGNEWDAALVPAPSSARELPPLPPVGQHPKGASPFGVEDMVATVWQWTEEFEDEHTRGAILRGGSFYQPAGSHWYFPQARKLTEHGKYLLMAPSKDRAGALGFRCAQDGR</sequence>
<evidence type="ECO:0000313" key="2">
    <source>
        <dbReference type="EMBL" id="MYM96740.1"/>
    </source>
</evidence>
<dbReference type="InterPro" id="IPR016187">
    <property type="entry name" value="CTDL_fold"/>
</dbReference>
<dbReference type="PANTHER" id="PTHR23150">
    <property type="entry name" value="SULFATASE MODIFYING FACTOR 1, 2"/>
    <property type="match status" value="1"/>
</dbReference>
<comment type="caution">
    <text evidence="2">The sequence shown here is derived from an EMBL/GenBank/DDBJ whole genome shotgun (WGS) entry which is preliminary data.</text>
</comment>
<dbReference type="InterPro" id="IPR005532">
    <property type="entry name" value="SUMF_dom"/>
</dbReference>
<dbReference type="EMBL" id="WWCX01000053">
    <property type="protein sequence ID" value="MYM96740.1"/>
    <property type="molecule type" value="Genomic_DNA"/>
</dbReference>
<dbReference type="Gene3D" id="3.90.1580.10">
    <property type="entry name" value="paralog of FGE (formylglycine-generating enzyme)"/>
    <property type="match status" value="1"/>
</dbReference>
<dbReference type="InterPro" id="IPR051043">
    <property type="entry name" value="Sulfatase_Mod_Factor_Kinase"/>
</dbReference>
<organism evidence="2 3">
    <name type="scientific">Duganella vulcania</name>
    <dbReference type="NCBI Taxonomy" id="2692166"/>
    <lineage>
        <taxon>Bacteria</taxon>
        <taxon>Pseudomonadati</taxon>
        <taxon>Pseudomonadota</taxon>
        <taxon>Betaproteobacteria</taxon>
        <taxon>Burkholderiales</taxon>
        <taxon>Oxalobacteraceae</taxon>
        <taxon>Telluria group</taxon>
        <taxon>Duganella</taxon>
    </lineage>
</organism>
<gene>
    <name evidence="2" type="ORF">GTP90_23060</name>
</gene>
<protein>
    <submittedName>
        <fullName evidence="2">SUMF1/EgtB/PvdO family nonheme iron enzyme</fullName>
    </submittedName>
</protein>